<reference evidence="7" key="3">
    <citation type="submission" date="2025-09" db="UniProtKB">
        <authorList>
            <consortium name="Ensembl"/>
        </authorList>
    </citation>
    <scope>IDENTIFICATION</scope>
</reference>
<accession>A0A665VZN6</accession>
<evidence type="ECO:0000256" key="2">
    <source>
        <dbReference type="ARBA" id="ARBA00016765"/>
    </source>
</evidence>
<dbReference type="Proteomes" id="UP000472264">
    <property type="component" value="Chromosome 21"/>
</dbReference>
<dbReference type="Ensembl" id="ENSENLT00000038291.1">
    <property type="protein sequence ID" value="ENSENLP00000037289.1"/>
    <property type="gene ID" value="ENSENLG00000015999.1"/>
</dbReference>
<reference evidence="7" key="1">
    <citation type="submission" date="2021-04" db="EMBL/GenBank/DDBJ databases">
        <authorList>
            <consortium name="Wellcome Sanger Institute Data Sharing"/>
        </authorList>
    </citation>
    <scope>NUCLEOTIDE SEQUENCE [LARGE SCALE GENOMIC DNA]</scope>
</reference>
<dbReference type="InterPro" id="IPR019159">
    <property type="entry name" value="CCDC93_CC"/>
</dbReference>
<dbReference type="InterPro" id="IPR048747">
    <property type="entry name" value="CCDC93_N"/>
</dbReference>
<comment type="similarity">
    <text evidence="1">Belongs to the CCDC93 family.</text>
</comment>
<feature type="coiled-coil region" evidence="4">
    <location>
        <begin position="267"/>
        <end position="312"/>
    </location>
</feature>
<evidence type="ECO:0000313" key="8">
    <source>
        <dbReference type="Proteomes" id="UP000472264"/>
    </source>
</evidence>
<feature type="coiled-coil region" evidence="4">
    <location>
        <begin position="458"/>
        <end position="513"/>
    </location>
</feature>
<organism evidence="7 8">
    <name type="scientific">Echeneis naucrates</name>
    <name type="common">Live sharksucker</name>
    <dbReference type="NCBI Taxonomy" id="173247"/>
    <lineage>
        <taxon>Eukaryota</taxon>
        <taxon>Metazoa</taxon>
        <taxon>Chordata</taxon>
        <taxon>Craniata</taxon>
        <taxon>Vertebrata</taxon>
        <taxon>Euteleostomi</taxon>
        <taxon>Actinopterygii</taxon>
        <taxon>Neopterygii</taxon>
        <taxon>Teleostei</taxon>
        <taxon>Neoteleostei</taxon>
        <taxon>Acanthomorphata</taxon>
        <taxon>Carangaria</taxon>
        <taxon>Carangiformes</taxon>
        <taxon>Echeneidae</taxon>
        <taxon>Echeneis</taxon>
    </lineage>
</organism>
<evidence type="ECO:0000313" key="7">
    <source>
        <dbReference type="Ensembl" id="ENSENLP00000037289.1"/>
    </source>
</evidence>
<sequence length="516" mass="60527">MMMLLTHLFSSQVETREDEEQSIKLAEILELLLAAGYFRARIKGLSPFDKVVGGMTWCITTCNFDIDVDLLFQENSTIGQKIALTEKIVCVLPKMKCPHRLEPHQIQGLDFIHIFPVIQWLVKRAIETKEEMGDYVRAYSVSQFQKTHTLPEDVEFLQMKEQAMRAVLDVLKVYKPQRKYKRQKEAGQLLDEESRVHSTLLEYGSAVGQIVGLQSEEIKQIASEYAEKVSVKKKLQVPEKLQGVLPLNKQIFMDSKSVCLIPLLLFLNSLLEKLRALVTMSENLKHQEQEFRTHCREEMSRLQQNIEELKMVSGQDTGEEKVQTHSVLFSHERNQLIDQQYNTDREKLQKIRLLMARRNREIAVLQRKIDEVPSRVELTQYQKRFVELYSQVAATHKETKQFFTLYNTLDDKKVYLEKEVNLLNSIHDNFQQAMSSAAAKEQFLRQMEQIVEGIKQSRIKMEKKKQENKMRRDQLNDEYLELLDKRRLYFKTVKDFKEECRKNEMLLSKLRAKGAS</sequence>
<gene>
    <name evidence="7" type="primary">ccdc93</name>
</gene>
<evidence type="ECO:0000259" key="5">
    <source>
        <dbReference type="Pfam" id="PF09762"/>
    </source>
</evidence>
<dbReference type="GO" id="GO:0006893">
    <property type="term" value="P:Golgi to plasma membrane transport"/>
    <property type="evidence" value="ECO:0007669"/>
    <property type="project" value="TreeGrafter"/>
</dbReference>
<protein>
    <recommendedName>
        <fullName evidence="2">Coiled-coil domain-containing protein 93</fullName>
    </recommendedName>
</protein>
<keyword evidence="8" id="KW-1185">Reference proteome</keyword>
<feature type="domain" description="CCDC93 coiled-coil" evidence="5">
    <location>
        <begin position="173"/>
        <end position="206"/>
    </location>
</feature>
<reference evidence="7" key="2">
    <citation type="submission" date="2025-08" db="UniProtKB">
        <authorList>
            <consortium name="Ensembl"/>
        </authorList>
    </citation>
    <scope>IDENTIFICATION</scope>
</reference>
<proteinExistence type="inferred from homology"/>
<dbReference type="AlphaFoldDB" id="A0A665VZN6"/>
<name>A0A665VZN6_ECHNA</name>
<feature type="domain" description="CCDC93 N-terminal" evidence="6">
    <location>
        <begin position="19"/>
        <end position="126"/>
    </location>
</feature>
<dbReference type="PANTHER" id="PTHR16441">
    <property type="entry name" value="FIDIPIDINE"/>
    <property type="match status" value="1"/>
</dbReference>
<evidence type="ECO:0000259" key="6">
    <source>
        <dbReference type="Pfam" id="PF21673"/>
    </source>
</evidence>
<dbReference type="Pfam" id="PF21673">
    <property type="entry name" value="CCDC93_N"/>
    <property type="match status" value="1"/>
</dbReference>
<feature type="domain" description="CCDC93 coiled-coil" evidence="5">
    <location>
        <begin position="269"/>
        <end position="509"/>
    </location>
</feature>
<evidence type="ECO:0000256" key="1">
    <source>
        <dbReference type="ARBA" id="ARBA00007219"/>
    </source>
</evidence>
<evidence type="ECO:0000256" key="4">
    <source>
        <dbReference type="SAM" id="Coils"/>
    </source>
</evidence>
<dbReference type="Pfam" id="PF09762">
    <property type="entry name" value="CCDC93_CC"/>
    <property type="match status" value="2"/>
</dbReference>
<dbReference type="PANTHER" id="PTHR16441:SF0">
    <property type="entry name" value="COILED-COIL DOMAIN-CONTAINING PROTEIN 93"/>
    <property type="match status" value="1"/>
</dbReference>
<evidence type="ECO:0000256" key="3">
    <source>
        <dbReference type="ARBA" id="ARBA00023054"/>
    </source>
</evidence>
<dbReference type="InterPro" id="IPR039116">
    <property type="entry name" value="CCDC93"/>
</dbReference>
<keyword evidence="3 4" id="KW-0175">Coiled coil</keyword>